<gene>
    <name evidence="3" type="ORF">FKG94_23945</name>
</gene>
<evidence type="ECO:0000313" key="3">
    <source>
        <dbReference type="EMBL" id="TQV68146.1"/>
    </source>
</evidence>
<dbReference type="NCBIfam" id="TIGR02595">
    <property type="entry name" value="PEP_CTERM"/>
    <property type="match status" value="1"/>
</dbReference>
<keyword evidence="2" id="KW-0732">Signal</keyword>
<keyword evidence="1" id="KW-1133">Transmembrane helix</keyword>
<keyword evidence="4" id="KW-1185">Reference proteome</keyword>
<dbReference type="EMBL" id="VHSG01000029">
    <property type="protein sequence ID" value="TQV68146.1"/>
    <property type="molecule type" value="Genomic_DNA"/>
</dbReference>
<evidence type="ECO:0000256" key="1">
    <source>
        <dbReference type="SAM" id="Phobius"/>
    </source>
</evidence>
<feature type="signal peptide" evidence="2">
    <location>
        <begin position="1"/>
        <end position="22"/>
    </location>
</feature>
<feature type="transmembrane region" description="Helical" evidence="1">
    <location>
        <begin position="160"/>
        <end position="178"/>
    </location>
</feature>
<dbReference type="Proteomes" id="UP000319732">
    <property type="component" value="Unassembled WGS sequence"/>
</dbReference>
<accession>A0A545ST59</accession>
<keyword evidence="1" id="KW-0472">Membrane</keyword>
<evidence type="ECO:0000256" key="2">
    <source>
        <dbReference type="SAM" id="SignalP"/>
    </source>
</evidence>
<proteinExistence type="predicted"/>
<dbReference type="InterPro" id="IPR013424">
    <property type="entry name" value="Ice-binding_C"/>
</dbReference>
<evidence type="ECO:0000313" key="4">
    <source>
        <dbReference type="Proteomes" id="UP000319732"/>
    </source>
</evidence>
<comment type="caution">
    <text evidence="3">The sequence shown here is derived from an EMBL/GenBank/DDBJ whole genome shotgun (WGS) entry which is preliminary data.</text>
</comment>
<name>A0A545ST59_9GAMM</name>
<sequence>MTMITRVLAALAFAAATSVANAIPTFSGDVGSGGNFSDTVDSADGWVTDNAVDNGVDFWTLNITAPALLTIDISSIIDFGISIYQGIVQDDLGFAFDNDADFTDPSTFNQGTFVAGTPSFGAAGSSLRIFLANAGDYTIAVGGDDFGFGGPYDYKMQVEVPEPGALFLLLSGVLALVLKRRMGSARH</sequence>
<organism evidence="3 4">
    <name type="scientific">Exilibacterium tricleocarpae</name>
    <dbReference type="NCBI Taxonomy" id="2591008"/>
    <lineage>
        <taxon>Bacteria</taxon>
        <taxon>Pseudomonadati</taxon>
        <taxon>Pseudomonadota</taxon>
        <taxon>Gammaproteobacteria</taxon>
        <taxon>Cellvibrionales</taxon>
        <taxon>Cellvibrionaceae</taxon>
        <taxon>Exilibacterium</taxon>
    </lineage>
</organism>
<reference evidence="3 4" key="1">
    <citation type="submission" date="2019-06" db="EMBL/GenBank/DDBJ databases">
        <title>Whole genome sequence for Cellvibrionaceae sp. R142.</title>
        <authorList>
            <person name="Wang G."/>
        </authorList>
    </citation>
    <scope>NUCLEOTIDE SEQUENCE [LARGE SCALE GENOMIC DNA]</scope>
    <source>
        <strain evidence="3 4">R142</strain>
    </source>
</reference>
<dbReference type="AlphaFoldDB" id="A0A545ST59"/>
<dbReference type="OrthoDB" id="6385021at2"/>
<feature type="chain" id="PRO_5021949426" evidence="2">
    <location>
        <begin position="23"/>
        <end position="187"/>
    </location>
</feature>
<protein>
    <submittedName>
        <fullName evidence="3">PEP-CTERM sorting domain-containing protein</fullName>
    </submittedName>
</protein>
<keyword evidence="1" id="KW-0812">Transmembrane</keyword>
<dbReference type="RefSeq" id="WP_142929487.1">
    <property type="nucleotide sequence ID" value="NZ_ML660107.1"/>
</dbReference>